<organism evidence="3 4">
    <name type="scientific">Perilla frutescens var. hirtella</name>
    <name type="common">Perilla citriodora</name>
    <name type="synonym">Perilla setoyensis</name>
    <dbReference type="NCBI Taxonomy" id="608512"/>
    <lineage>
        <taxon>Eukaryota</taxon>
        <taxon>Viridiplantae</taxon>
        <taxon>Streptophyta</taxon>
        <taxon>Embryophyta</taxon>
        <taxon>Tracheophyta</taxon>
        <taxon>Spermatophyta</taxon>
        <taxon>Magnoliopsida</taxon>
        <taxon>eudicotyledons</taxon>
        <taxon>Gunneridae</taxon>
        <taxon>Pentapetalae</taxon>
        <taxon>asterids</taxon>
        <taxon>lamiids</taxon>
        <taxon>Lamiales</taxon>
        <taxon>Lamiaceae</taxon>
        <taxon>Nepetoideae</taxon>
        <taxon>Elsholtzieae</taxon>
        <taxon>Perilla</taxon>
    </lineage>
</organism>
<dbReference type="Proteomes" id="UP001190926">
    <property type="component" value="Unassembled WGS sequence"/>
</dbReference>
<dbReference type="InterPro" id="IPR009424">
    <property type="entry name" value="AGP16/20/22/41"/>
</dbReference>
<evidence type="ECO:0000256" key="1">
    <source>
        <dbReference type="SAM" id="Phobius"/>
    </source>
</evidence>
<protein>
    <submittedName>
        <fullName evidence="3">Arabinogalactan protein 22</fullName>
    </submittedName>
</protein>
<comment type="caution">
    <text evidence="3">The sequence shown here is derived from an EMBL/GenBank/DDBJ whole genome shotgun (WGS) entry which is preliminary data.</text>
</comment>
<name>A0AAD4JA58_PERFH</name>
<dbReference type="EMBL" id="SDAM02000109">
    <property type="protein sequence ID" value="KAH6829368.1"/>
    <property type="molecule type" value="Genomic_DNA"/>
</dbReference>
<keyword evidence="1" id="KW-0812">Transmembrane</keyword>
<sequence>MRNLHGLPIIAFILVALFQFAAAQGGAPSPAPAPSNDGTAIDQGIAYFLLLIALAVTYLIH</sequence>
<keyword evidence="4" id="KW-1185">Reference proteome</keyword>
<keyword evidence="1" id="KW-1133">Transmembrane helix</keyword>
<proteinExistence type="predicted"/>
<feature type="signal peptide" evidence="2">
    <location>
        <begin position="1"/>
        <end position="23"/>
    </location>
</feature>
<reference evidence="3 4" key="1">
    <citation type="journal article" date="2021" name="Nat. Commun.">
        <title>Incipient diploidization of the medicinal plant Perilla within 10,000 years.</title>
        <authorList>
            <person name="Zhang Y."/>
            <person name="Shen Q."/>
            <person name="Leng L."/>
            <person name="Zhang D."/>
            <person name="Chen S."/>
            <person name="Shi Y."/>
            <person name="Ning Z."/>
            <person name="Chen S."/>
        </authorList>
    </citation>
    <scope>NUCLEOTIDE SEQUENCE [LARGE SCALE GENOMIC DNA]</scope>
    <source>
        <strain evidence="4">cv. PC099</strain>
    </source>
</reference>
<evidence type="ECO:0000313" key="4">
    <source>
        <dbReference type="Proteomes" id="UP001190926"/>
    </source>
</evidence>
<dbReference type="PANTHER" id="PTHR33374">
    <property type="entry name" value="ARABINOGALACTAN PROTEIN 20"/>
    <property type="match status" value="1"/>
</dbReference>
<keyword evidence="2" id="KW-0732">Signal</keyword>
<feature type="transmembrane region" description="Helical" evidence="1">
    <location>
        <begin position="39"/>
        <end position="60"/>
    </location>
</feature>
<evidence type="ECO:0000256" key="2">
    <source>
        <dbReference type="SAM" id="SignalP"/>
    </source>
</evidence>
<accession>A0AAD4JA58</accession>
<dbReference type="Pfam" id="PF06376">
    <property type="entry name" value="AGP"/>
    <property type="match status" value="1"/>
</dbReference>
<keyword evidence="1" id="KW-0472">Membrane</keyword>
<dbReference type="AlphaFoldDB" id="A0AAD4JA58"/>
<feature type="chain" id="PRO_5042100581" evidence="2">
    <location>
        <begin position="24"/>
        <end position="61"/>
    </location>
</feature>
<evidence type="ECO:0000313" key="3">
    <source>
        <dbReference type="EMBL" id="KAH6829368.1"/>
    </source>
</evidence>
<gene>
    <name evidence="3" type="ORF">C2S53_015715</name>
</gene>